<proteinExistence type="predicted"/>
<accession>A0A0A9AMA3</accession>
<reference evidence="1" key="1">
    <citation type="submission" date="2014-09" db="EMBL/GenBank/DDBJ databases">
        <authorList>
            <person name="Magalhaes I.L.F."/>
            <person name="Oliveira U."/>
            <person name="Santos F.R."/>
            <person name="Vidigal T.H.D.A."/>
            <person name="Brescovit A.D."/>
            <person name="Santos A.J."/>
        </authorList>
    </citation>
    <scope>NUCLEOTIDE SEQUENCE</scope>
    <source>
        <tissue evidence="1">Shoot tissue taken approximately 20 cm above the soil surface</tissue>
    </source>
</reference>
<name>A0A0A9AMA3_ARUDO</name>
<dbReference type="EMBL" id="GBRH01245046">
    <property type="protein sequence ID" value="JAD52849.1"/>
    <property type="molecule type" value="Transcribed_RNA"/>
</dbReference>
<reference evidence="1" key="2">
    <citation type="journal article" date="2015" name="Data Brief">
        <title>Shoot transcriptome of the giant reed, Arundo donax.</title>
        <authorList>
            <person name="Barrero R.A."/>
            <person name="Guerrero F.D."/>
            <person name="Moolhuijzen P."/>
            <person name="Goolsby J.A."/>
            <person name="Tidwell J."/>
            <person name="Bellgard S.E."/>
            <person name="Bellgard M.I."/>
        </authorList>
    </citation>
    <scope>NUCLEOTIDE SEQUENCE</scope>
    <source>
        <tissue evidence="1">Shoot tissue taken approximately 20 cm above the soil surface</tissue>
    </source>
</reference>
<sequence>MDSRYSVLHLTSHHAMLLLREWSAVVDFAFEECSAPAMLLGSESLFRRSLNDSVVPFLSFFTAVKDGTDLLSPLIPFPFGESLPGPFPLPLAAILFCLSNLSLSRRFICSSSCSFFSF</sequence>
<protein>
    <submittedName>
        <fullName evidence="1">Uncharacterized protein</fullName>
    </submittedName>
</protein>
<organism evidence="1">
    <name type="scientific">Arundo donax</name>
    <name type="common">Giant reed</name>
    <name type="synonym">Donax arundinaceus</name>
    <dbReference type="NCBI Taxonomy" id="35708"/>
    <lineage>
        <taxon>Eukaryota</taxon>
        <taxon>Viridiplantae</taxon>
        <taxon>Streptophyta</taxon>
        <taxon>Embryophyta</taxon>
        <taxon>Tracheophyta</taxon>
        <taxon>Spermatophyta</taxon>
        <taxon>Magnoliopsida</taxon>
        <taxon>Liliopsida</taxon>
        <taxon>Poales</taxon>
        <taxon>Poaceae</taxon>
        <taxon>PACMAD clade</taxon>
        <taxon>Arundinoideae</taxon>
        <taxon>Arundineae</taxon>
        <taxon>Arundo</taxon>
    </lineage>
</organism>
<evidence type="ECO:0000313" key="1">
    <source>
        <dbReference type="EMBL" id="JAD52849.1"/>
    </source>
</evidence>
<dbReference type="AlphaFoldDB" id="A0A0A9AMA3"/>